<dbReference type="PANTHER" id="PTHR14003">
    <property type="entry name" value="TRANSCRIPTIONAL REPRESSOR PROTEIN YY"/>
    <property type="match status" value="1"/>
</dbReference>
<reference evidence="10" key="1">
    <citation type="submission" date="2021-03" db="EMBL/GenBank/DDBJ databases">
        <title>Revisited historic fungal species revealed as producer of novel bioactive compounds through whole genome sequencing and comparative genomics.</title>
        <authorList>
            <person name="Vignolle G.A."/>
            <person name="Hochenegger N."/>
            <person name="Mach R.L."/>
            <person name="Mach-Aigner A.R."/>
            <person name="Javad Rahimi M."/>
            <person name="Salim K.A."/>
            <person name="Chan C.M."/>
            <person name="Lim L.B.L."/>
            <person name="Cai F."/>
            <person name="Druzhinina I.S."/>
            <person name="U'Ren J.M."/>
            <person name="Derntl C."/>
        </authorList>
    </citation>
    <scope>NUCLEOTIDE SEQUENCE</scope>
    <source>
        <strain evidence="10">TUCIM 5799</strain>
    </source>
</reference>
<keyword evidence="4" id="KW-0862">Zinc</keyword>
<keyword evidence="3 6" id="KW-0863">Zinc-finger</keyword>
<evidence type="ECO:0000256" key="2">
    <source>
        <dbReference type="ARBA" id="ARBA00022737"/>
    </source>
</evidence>
<dbReference type="PROSITE" id="PS00028">
    <property type="entry name" value="ZINC_FINGER_C2H2_1"/>
    <property type="match status" value="2"/>
</dbReference>
<feature type="region of interest" description="Disordered" evidence="7">
    <location>
        <begin position="56"/>
        <end position="105"/>
    </location>
</feature>
<feature type="region of interest" description="Disordered" evidence="7">
    <location>
        <begin position="211"/>
        <end position="230"/>
    </location>
</feature>
<dbReference type="Pfam" id="PF00096">
    <property type="entry name" value="zf-C2H2"/>
    <property type="match status" value="1"/>
</dbReference>
<evidence type="ECO:0000256" key="7">
    <source>
        <dbReference type="SAM" id="MobiDB-lite"/>
    </source>
</evidence>
<evidence type="ECO:0000256" key="8">
    <source>
        <dbReference type="SAM" id="Phobius"/>
    </source>
</evidence>
<evidence type="ECO:0000313" key="11">
    <source>
        <dbReference type="Proteomes" id="UP000829685"/>
    </source>
</evidence>
<dbReference type="GO" id="GO:0008270">
    <property type="term" value="F:zinc ion binding"/>
    <property type="evidence" value="ECO:0007669"/>
    <property type="project" value="UniProtKB-KW"/>
</dbReference>
<dbReference type="AlphaFoldDB" id="A0A9P9WZC7"/>
<dbReference type="PROSITE" id="PS50157">
    <property type="entry name" value="ZINC_FINGER_C2H2_2"/>
    <property type="match status" value="2"/>
</dbReference>
<keyword evidence="1" id="KW-0479">Metal-binding</keyword>
<dbReference type="InterPro" id="IPR036236">
    <property type="entry name" value="Znf_C2H2_sf"/>
</dbReference>
<keyword evidence="8" id="KW-1133">Transmembrane helix</keyword>
<evidence type="ECO:0000259" key="9">
    <source>
        <dbReference type="PROSITE" id="PS50157"/>
    </source>
</evidence>
<feature type="domain" description="C2H2-type" evidence="9">
    <location>
        <begin position="589"/>
        <end position="619"/>
    </location>
</feature>
<dbReference type="GO" id="GO:0000981">
    <property type="term" value="F:DNA-binding transcription factor activity, RNA polymerase II-specific"/>
    <property type="evidence" value="ECO:0007669"/>
    <property type="project" value="TreeGrafter"/>
</dbReference>
<dbReference type="SUPFAM" id="SSF57667">
    <property type="entry name" value="beta-beta-alpha zinc fingers"/>
    <property type="match status" value="1"/>
</dbReference>
<dbReference type="SMART" id="SM00355">
    <property type="entry name" value="ZnF_C2H2"/>
    <property type="match status" value="3"/>
</dbReference>
<dbReference type="InterPro" id="IPR013087">
    <property type="entry name" value="Znf_C2H2_type"/>
</dbReference>
<feature type="compositionally biased region" description="Low complexity" evidence="7">
    <location>
        <begin position="76"/>
        <end position="93"/>
    </location>
</feature>
<dbReference type="PANTHER" id="PTHR14003:SF19">
    <property type="entry name" value="YY2 TRANSCRIPTION FACTOR"/>
    <property type="match status" value="1"/>
</dbReference>
<feature type="region of interest" description="Disordered" evidence="7">
    <location>
        <begin position="235"/>
        <end position="558"/>
    </location>
</feature>
<dbReference type="GO" id="GO:0000978">
    <property type="term" value="F:RNA polymerase II cis-regulatory region sequence-specific DNA binding"/>
    <property type="evidence" value="ECO:0007669"/>
    <property type="project" value="TreeGrafter"/>
</dbReference>
<feature type="compositionally biased region" description="Basic and acidic residues" evidence="7">
    <location>
        <begin position="56"/>
        <end position="69"/>
    </location>
</feature>
<evidence type="ECO:0000256" key="6">
    <source>
        <dbReference type="PROSITE-ProRule" id="PRU00042"/>
    </source>
</evidence>
<organism evidence="10 11">
    <name type="scientific">Neoarthrinium moseri</name>
    <dbReference type="NCBI Taxonomy" id="1658444"/>
    <lineage>
        <taxon>Eukaryota</taxon>
        <taxon>Fungi</taxon>
        <taxon>Dikarya</taxon>
        <taxon>Ascomycota</taxon>
        <taxon>Pezizomycotina</taxon>
        <taxon>Sordariomycetes</taxon>
        <taxon>Xylariomycetidae</taxon>
        <taxon>Amphisphaeriales</taxon>
        <taxon>Apiosporaceae</taxon>
        <taxon>Neoarthrinium</taxon>
    </lineage>
</organism>
<evidence type="ECO:0000313" key="10">
    <source>
        <dbReference type="EMBL" id="KAI1881740.1"/>
    </source>
</evidence>
<sequence length="662" mass="72965">MALHLISTRALVARSSMSPGGIAGAVVGSIVGVFLISLVLGFVYFRYRRRARRLEESDLTKPPEAERRLSFPGPDQAASSQQTSQSQYYSTYTGDGQISQGGPAAHDRAAFQQYPISTNEPNFAGAPDNFAPPQQQNFGQNFDFQSYPPPWPKDAQDGVVSDQYAAAPVMDVGGGAASYYDTNIAMDSEPEQAPVPPTRQMTELYEEQLRRARASRKNSKGSTWSRLTDRFIKRKRSTRLSEITMEEGQPQPSLSHGSQDVPMPSVERSNDRAPGQPRGYPPDMQLFDEPQEMSDGSRTDLHASKKAKRHGPASDANGDLPHRLDSMPMGSPLDPQLPSAVFRQKQGPGDTTAARQMTRFKSPELPEPMEIETADYISEGSPTMIRGSHSPPLEPPQGFADPKDLMKPTNPAEKAAFNDAELIRIASASPPTSPPNTYSPPPMAPSQEGQTNPEDDEDEADKSELEEEEEEEEEPSESHFDAGIPDITEPSYNRPSFDGPSDWSTPAGQTSTNPSSGRTPDTRITPSPSPAPFSNGVPLNDGMLRPDNSLSPANSAGSPKLALTCEECGRTFDQIHKLNHHKRYHDRKHVCPYDDCGKKFGTKTHLDRHINDKHEKKKGFHCTQEGCQYFKGGKAFPRKDNWRRHMQNKHGIVPTFEPEAAE</sequence>
<keyword evidence="2" id="KW-0677">Repeat</keyword>
<evidence type="ECO:0000256" key="5">
    <source>
        <dbReference type="ARBA" id="ARBA00044085"/>
    </source>
</evidence>
<evidence type="ECO:0000256" key="3">
    <source>
        <dbReference type="ARBA" id="ARBA00022771"/>
    </source>
</evidence>
<feature type="compositionally biased region" description="Acidic residues" evidence="7">
    <location>
        <begin position="453"/>
        <end position="475"/>
    </location>
</feature>
<feature type="compositionally biased region" description="Pro residues" evidence="7">
    <location>
        <begin position="431"/>
        <end position="444"/>
    </location>
</feature>
<keyword evidence="11" id="KW-1185">Reference proteome</keyword>
<accession>A0A9P9WZC7</accession>
<feature type="compositionally biased region" description="Polar residues" evidence="7">
    <location>
        <begin position="502"/>
        <end position="526"/>
    </location>
</feature>
<feature type="transmembrane region" description="Helical" evidence="8">
    <location>
        <begin position="20"/>
        <end position="45"/>
    </location>
</feature>
<evidence type="ECO:0000256" key="1">
    <source>
        <dbReference type="ARBA" id="ARBA00022723"/>
    </source>
</evidence>
<dbReference type="EMBL" id="JAFIMR010000001">
    <property type="protein sequence ID" value="KAI1881740.1"/>
    <property type="molecule type" value="Genomic_DNA"/>
</dbReference>
<proteinExistence type="predicted"/>
<keyword evidence="8" id="KW-0472">Membrane</keyword>
<feature type="compositionally biased region" description="Polar residues" evidence="7">
    <location>
        <begin position="548"/>
        <end position="557"/>
    </location>
</feature>
<name>A0A9P9WZC7_9PEZI</name>
<keyword evidence="8" id="KW-0812">Transmembrane</keyword>
<evidence type="ECO:0000256" key="4">
    <source>
        <dbReference type="ARBA" id="ARBA00022833"/>
    </source>
</evidence>
<comment type="caution">
    <text evidence="10">The sequence shown here is derived from an EMBL/GenBank/DDBJ whole genome shotgun (WGS) entry which is preliminary data.</text>
</comment>
<dbReference type="Gene3D" id="3.30.160.60">
    <property type="entry name" value="Classic Zinc Finger"/>
    <property type="match status" value="2"/>
</dbReference>
<dbReference type="Proteomes" id="UP000829685">
    <property type="component" value="Unassembled WGS sequence"/>
</dbReference>
<protein>
    <recommendedName>
        <fullName evidence="5">C2H2 type master regulator of conidiophore development brlA</fullName>
    </recommendedName>
</protein>
<dbReference type="GO" id="GO:0000785">
    <property type="term" value="C:chromatin"/>
    <property type="evidence" value="ECO:0007669"/>
    <property type="project" value="TreeGrafter"/>
</dbReference>
<feature type="domain" description="C2H2-type" evidence="9">
    <location>
        <begin position="563"/>
        <end position="590"/>
    </location>
</feature>
<dbReference type="GO" id="GO:0005667">
    <property type="term" value="C:transcription regulator complex"/>
    <property type="evidence" value="ECO:0007669"/>
    <property type="project" value="TreeGrafter"/>
</dbReference>
<gene>
    <name evidence="10" type="ORF">JX265_000566</name>
</gene>